<gene>
    <name evidence="1" type="ORF">RirG_058790</name>
</gene>
<dbReference type="Proteomes" id="UP000022910">
    <property type="component" value="Unassembled WGS sequence"/>
</dbReference>
<accession>A0A015N3C4</accession>
<dbReference type="HOGENOM" id="CLU_1556101_0_0_1"/>
<evidence type="ECO:0000313" key="1">
    <source>
        <dbReference type="EMBL" id="EXX73613.1"/>
    </source>
</evidence>
<dbReference type="AlphaFoldDB" id="A0A015N3C4"/>
<comment type="caution">
    <text evidence="1">The sequence shown here is derived from an EMBL/GenBank/DDBJ whole genome shotgun (WGS) entry which is preliminary data.</text>
</comment>
<name>A0A015N3C4_RHIIW</name>
<proteinExistence type="predicted"/>
<sequence>MASTVNNFNLQELGNFLKLLDEEMFTSLLEQTLQVFRMTSTTGIYQTATDFEPAIYKHLEGLQTTYSDEFYELNIPKDSFNAFLFFAINFKDTYTCLLYEMVKDYMRKKEKASREMQIIINKPNRVLGIPDFTLMEMEIIEEPKHQSPVIFSVIQTKLNVQAQPYTQEERST</sequence>
<dbReference type="OrthoDB" id="2313814at2759"/>
<protein>
    <submittedName>
        <fullName evidence="1">Uncharacterized protein</fullName>
    </submittedName>
</protein>
<organism evidence="1 2">
    <name type="scientific">Rhizophagus irregularis (strain DAOM 197198w)</name>
    <name type="common">Glomus intraradices</name>
    <dbReference type="NCBI Taxonomy" id="1432141"/>
    <lineage>
        <taxon>Eukaryota</taxon>
        <taxon>Fungi</taxon>
        <taxon>Fungi incertae sedis</taxon>
        <taxon>Mucoromycota</taxon>
        <taxon>Glomeromycotina</taxon>
        <taxon>Glomeromycetes</taxon>
        <taxon>Glomerales</taxon>
        <taxon>Glomeraceae</taxon>
        <taxon>Rhizophagus</taxon>
    </lineage>
</organism>
<dbReference type="EMBL" id="JEMT01014154">
    <property type="protein sequence ID" value="EXX73613.1"/>
    <property type="molecule type" value="Genomic_DNA"/>
</dbReference>
<keyword evidence="2" id="KW-1185">Reference proteome</keyword>
<evidence type="ECO:0000313" key="2">
    <source>
        <dbReference type="Proteomes" id="UP000022910"/>
    </source>
</evidence>
<reference evidence="1 2" key="1">
    <citation type="submission" date="2014-02" db="EMBL/GenBank/DDBJ databases">
        <title>Single nucleus genome sequencing reveals high similarity among nuclei of an endomycorrhizal fungus.</title>
        <authorList>
            <person name="Lin K."/>
            <person name="Geurts R."/>
            <person name="Zhang Z."/>
            <person name="Limpens E."/>
            <person name="Saunders D.G."/>
            <person name="Mu D."/>
            <person name="Pang E."/>
            <person name="Cao H."/>
            <person name="Cha H."/>
            <person name="Lin T."/>
            <person name="Zhou Q."/>
            <person name="Shang Y."/>
            <person name="Li Y."/>
            <person name="Ivanov S."/>
            <person name="Sharma T."/>
            <person name="Velzen R.V."/>
            <person name="Ruijter N.D."/>
            <person name="Aanen D.K."/>
            <person name="Win J."/>
            <person name="Kamoun S."/>
            <person name="Bisseling T."/>
            <person name="Huang S."/>
        </authorList>
    </citation>
    <scope>NUCLEOTIDE SEQUENCE [LARGE SCALE GENOMIC DNA]</scope>
    <source>
        <strain evidence="2">DAOM197198w</strain>
    </source>
</reference>